<proteinExistence type="predicted"/>
<dbReference type="AlphaFoldDB" id="A0A9C6X5E9"/>
<dbReference type="GeneID" id="113215659"/>
<dbReference type="Proteomes" id="UP000504606">
    <property type="component" value="Unplaced"/>
</dbReference>
<dbReference type="OrthoDB" id="8240145at2759"/>
<dbReference type="KEGG" id="foc:113215659"/>
<gene>
    <name evidence="3" type="primary">LOC113215659</name>
</gene>
<feature type="compositionally biased region" description="Low complexity" evidence="1">
    <location>
        <begin position="100"/>
        <end position="140"/>
    </location>
</feature>
<accession>A0A9C6X5E9</accession>
<evidence type="ECO:0000256" key="1">
    <source>
        <dbReference type="SAM" id="MobiDB-lite"/>
    </source>
</evidence>
<dbReference type="RefSeq" id="XP_052129502.1">
    <property type="nucleotide sequence ID" value="XM_052273542.1"/>
</dbReference>
<evidence type="ECO:0000313" key="3">
    <source>
        <dbReference type="RefSeq" id="XP_052129502.1"/>
    </source>
</evidence>
<organism evidence="2 3">
    <name type="scientific">Frankliniella occidentalis</name>
    <name type="common">Western flower thrips</name>
    <name type="synonym">Euthrips occidentalis</name>
    <dbReference type="NCBI Taxonomy" id="133901"/>
    <lineage>
        <taxon>Eukaryota</taxon>
        <taxon>Metazoa</taxon>
        <taxon>Ecdysozoa</taxon>
        <taxon>Arthropoda</taxon>
        <taxon>Hexapoda</taxon>
        <taxon>Insecta</taxon>
        <taxon>Pterygota</taxon>
        <taxon>Neoptera</taxon>
        <taxon>Paraneoptera</taxon>
        <taxon>Thysanoptera</taxon>
        <taxon>Terebrantia</taxon>
        <taxon>Thripoidea</taxon>
        <taxon>Thripidae</taxon>
        <taxon>Frankliniella</taxon>
    </lineage>
</organism>
<feature type="region of interest" description="Disordered" evidence="1">
    <location>
        <begin position="100"/>
        <end position="142"/>
    </location>
</feature>
<name>A0A9C6X5E9_FRAOC</name>
<keyword evidence="2" id="KW-1185">Reference proteome</keyword>
<protein>
    <submittedName>
        <fullName evidence="3">Uncharacterized protein LOC113215659</fullName>
    </submittedName>
</protein>
<evidence type="ECO:0000313" key="2">
    <source>
        <dbReference type="Proteomes" id="UP000504606"/>
    </source>
</evidence>
<feature type="region of interest" description="Disordered" evidence="1">
    <location>
        <begin position="52"/>
        <end position="73"/>
    </location>
</feature>
<sequence length="426" mass="47429">MTTVQPALTGADEGIDECGTGKVLCSTNPGQNIEPCWDETCPKCGKDACKDLKRPSSDALESTPTKKLRNMEPRRILPVRIGDADGKNEFVKNSVASILSPTSGDSSASSHSLSASSTSDTSSKPLPPTTSGSTSWTTGTTDERDRWYNDATMWCHKLALEGAPDNVKKPRYSAILELTLPLNASKSKRIVMGIDLERGLLPFVSIENAQSKGVVLTLREFELLFGFEWKISVNAHMKNPSYQVRNTYTEFHEYRCSMADSKPVVQISPLKGKGGYVYLGEATWNALNSMSRLIFGYVEDLRARMESIPCQMSVLLSYFLKKCDDLELDTLDGKINRIADIFDCWVLFCDDSYKFVTFHSLTHSQILPIFLTAGFSFAMTRTNLSPLARPKANNRTIMSCERFGRSCTFTHKDWPVWCTTFSLTEA</sequence>
<reference evidence="3" key="1">
    <citation type="submission" date="2025-08" db="UniProtKB">
        <authorList>
            <consortium name="RefSeq"/>
        </authorList>
    </citation>
    <scope>IDENTIFICATION</scope>
    <source>
        <tissue evidence="3">Whole organism</tissue>
    </source>
</reference>